<name>A0A656D9C0_KRYT1</name>
<sequence>MWIPALIEGYKIFGEEKFKNSAIKAGFYYANFINDEFIYGAPEDAFMVPTSEDTYNAVISYISLYEITKDKTWLDLARKSADLMMTFRFSYNLDFPEGTILNMYKFKTIGGDIASPVNQHLHNYGLICVPEMLKLYKFTQDDYYLERTIDNICFSLQFIARFDGDFNAFKGMMPEQFYYVDWIRPVGTILTLSHAWCLGMVIYAFVSIFESEFKDLIFQKIREFCQYEN</sequence>
<keyword evidence="1" id="KW-1133">Transmembrane helix</keyword>
<evidence type="ECO:0000256" key="1">
    <source>
        <dbReference type="SAM" id="Phobius"/>
    </source>
</evidence>
<dbReference type="Proteomes" id="UP000243065">
    <property type="component" value="Unassembled WGS sequence"/>
</dbReference>
<dbReference type="OrthoDB" id="9762016at2"/>
<dbReference type="InterPro" id="IPR008928">
    <property type="entry name" value="6-hairpin_glycosidase_sf"/>
</dbReference>
<proteinExistence type="predicted"/>
<evidence type="ECO:0000313" key="2">
    <source>
        <dbReference type="EMBL" id="CUT03475.1"/>
    </source>
</evidence>
<organism evidence="2 3">
    <name type="scientific">Kryptobacter tengchongensis</name>
    <dbReference type="NCBI Taxonomy" id="1643429"/>
    <lineage>
        <taxon>Bacteria</taxon>
        <taxon>Pseudomonadati</taxon>
        <taxon>Candidatus Kryptoniota</taxon>
        <taxon>Candidatus Kryptobacter</taxon>
    </lineage>
</organism>
<dbReference type="AlphaFoldDB" id="A0A656D9C0"/>
<keyword evidence="1" id="KW-0812">Transmembrane</keyword>
<evidence type="ECO:0000313" key="3">
    <source>
        <dbReference type="Proteomes" id="UP000243065"/>
    </source>
</evidence>
<feature type="transmembrane region" description="Helical" evidence="1">
    <location>
        <begin position="182"/>
        <end position="206"/>
    </location>
</feature>
<protein>
    <recommendedName>
        <fullName evidence="4">D-glucuronyl C5-epimerase C-terminal domain-containing protein</fullName>
    </recommendedName>
</protein>
<reference evidence="2 3" key="1">
    <citation type="submission" date="2015-11" db="EMBL/GenBank/DDBJ databases">
        <authorList>
            <person name="Varghese N."/>
        </authorList>
    </citation>
    <scope>NUCLEOTIDE SEQUENCE [LARGE SCALE GENOMIC DNA]</scope>
    <source>
        <strain evidence="2 3">JGI-24</strain>
    </source>
</reference>
<evidence type="ECO:0008006" key="4">
    <source>
        <dbReference type="Google" id="ProtNLM"/>
    </source>
</evidence>
<accession>A0A656D9C0</accession>
<dbReference type="GO" id="GO:0005975">
    <property type="term" value="P:carbohydrate metabolic process"/>
    <property type="evidence" value="ECO:0007669"/>
    <property type="project" value="InterPro"/>
</dbReference>
<keyword evidence="1" id="KW-0472">Membrane</keyword>
<dbReference type="EMBL" id="CZVU01000067">
    <property type="protein sequence ID" value="CUT03475.1"/>
    <property type="molecule type" value="Genomic_DNA"/>
</dbReference>
<gene>
    <name evidence="2" type="ORF">JGI24_01308</name>
</gene>
<dbReference type="SUPFAM" id="SSF48208">
    <property type="entry name" value="Six-hairpin glycosidases"/>
    <property type="match status" value="1"/>
</dbReference>
<dbReference type="RefSeq" id="WP_072150653.1">
    <property type="nucleotide sequence ID" value="NZ_CZVU01000067.1"/>
</dbReference>
<keyword evidence="3" id="KW-1185">Reference proteome</keyword>